<dbReference type="GO" id="GO:0035556">
    <property type="term" value="P:intracellular signal transduction"/>
    <property type="evidence" value="ECO:0007669"/>
    <property type="project" value="InterPro"/>
</dbReference>
<evidence type="ECO:0000259" key="3">
    <source>
        <dbReference type="PROSITE" id="PS50125"/>
    </source>
</evidence>
<feature type="region of interest" description="Disordered" evidence="2">
    <location>
        <begin position="15"/>
        <end position="36"/>
    </location>
</feature>
<proteinExistence type="inferred from homology"/>
<sequence length="315" mass="33502">MRVGPTIRLTDVELDGEVEPSDRRTRGPDGAGFRSGRARGPLAWLKSANQNEGLVALVKRARRRLPGDPEFGDPLSVAGGDGPSVVARAAGRLLERDAATREVSLATLQVWQALTERISGRPANPEVTLVFTDLVGFSSWALKAGDDATLRLLRRVAQVVEPPLLAAGGRIVKRMGDGSMVVFTEPVPAVRAALAAKDAVKSVEVDGYTPRMRVGVHTGRPQHIGSDWLGVDVNIAARVMERATRGGVMVSQTTLDRISDEDFDALNVTAKRVRRSLFAPQPDGVPEGLTVYRLRAAAGGTGPSGGPAESGEKPR</sequence>
<accession>A0A100XJB1</accession>
<dbReference type="STRING" id="1797.RMCT_4492"/>
<dbReference type="PROSITE" id="PS50125">
    <property type="entry name" value="GUANYLATE_CYCLASE_2"/>
    <property type="match status" value="1"/>
</dbReference>
<dbReference type="InterPro" id="IPR050697">
    <property type="entry name" value="Adenylyl/Guanylyl_Cyclase_3/4"/>
</dbReference>
<evidence type="ECO:0000256" key="1">
    <source>
        <dbReference type="ARBA" id="ARBA00005381"/>
    </source>
</evidence>
<dbReference type="SUPFAM" id="SSF55073">
    <property type="entry name" value="Nucleotide cyclase"/>
    <property type="match status" value="1"/>
</dbReference>
<dbReference type="InterPro" id="IPR029787">
    <property type="entry name" value="Nucleotide_cyclase"/>
</dbReference>
<dbReference type="Pfam" id="PF00211">
    <property type="entry name" value="Guanylate_cyc"/>
    <property type="match status" value="1"/>
</dbReference>
<comment type="caution">
    <text evidence="4">The sequence shown here is derived from an EMBL/GenBank/DDBJ whole genome shotgun (WGS) entry which is preliminary data.</text>
</comment>
<comment type="similarity">
    <text evidence="1">Belongs to the adenylyl cyclase class-3 family.</text>
</comment>
<organism evidence="4 5">
    <name type="scientific">Mycolicibacterium thermoresistibile</name>
    <name type="common">Mycobacterium thermoresistibile</name>
    <dbReference type="NCBI Taxonomy" id="1797"/>
    <lineage>
        <taxon>Bacteria</taxon>
        <taxon>Bacillati</taxon>
        <taxon>Actinomycetota</taxon>
        <taxon>Actinomycetes</taxon>
        <taxon>Mycobacteriales</taxon>
        <taxon>Mycobacteriaceae</taxon>
        <taxon>Mycolicibacterium</taxon>
    </lineage>
</organism>
<name>A0A100XJB1_MYCTH</name>
<dbReference type="GO" id="GO:0004016">
    <property type="term" value="F:adenylate cyclase activity"/>
    <property type="evidence" value="ECO:0007669"/>
    <property type="project" value="UniProtKB-ARBA"/>
</dbReference>
<dbReference type="Proteomes" id="UP000069654">
    <property type="component" value="Unassembled WGS sequence"/>
</dbReference>
<protein>
    <submittedName>
        <fullName evidence="4">Family 3 adenylate cyclase</fullName>
    </submittedName>
</protein>
<dbReference type="SMART" id="SM00044">
    <property type="entry name" value="CYCc"/>
    <property type="match status" value="1"/>
</dbReference>
<feature type="domain" description="Guanylate cyclase" evidence="3">
    <location>
        <begin position="128"/>
        <end position="240"/>
    </location>
</feature>
<reference evidence="5" key="2">
    <citation type="submission" date="2016-02" db="EMBL/GenBank/DDBJ databases">
        <title>Draft genome sequence of five rapidly growing Mycobacterium species.</title>
        <authorList>
            <person name="Katahira K."/>
            <person name="Gotou Y."/>
            <person name="Iida K."/>
            <person name="Ogura Y."/>
            <person name="Hayashi T."/>
        </authorList>
    </citation>
    <scope>NUCLEOTIDE SEQUENCE [LARGE SCALE GENOMIC DNA]</scope>
    <source>
        <strain evidence="5">JCM6362</strain>
    </source>
</reference>
<dbReference type="PANTHER" id="PTHR43081">
    <property type="entry name" value="ADENYLATE CYCLASE, TERMINAL-DIFFERENTIATION SPECIFIC-RELATED"/>
    <property type="match status" value="1"/>
</dbReference>
<gene>
    <name evidence="4" type="ORF">RMCT_4492</name>
</gene>
<dbReference type="AlphaFoldDB" id="A0A100XJB1"/>
<dbReference type="EMBL" id="BCTB01000053">
    <property type="protein sequence ID" value="GAT17523.1"/>
    <property type="molecule type" value="Genomic_DNA"/>
</dbReference>
<reference evidence="4 5" key="1">
    <citation type="journal article" date="2016" name="Genome Announc.">
        <title>Draft Genome Sequences of Five Rapidly Growing Mycobacterium Species, M. thermoresistibile, M. fortuitum subsp. acetamidolyticum, M. canariasense, M. brisbanense, and M. novocastrense.</title>
        <authorList>
            <person name="Katahira K."/>
            <person name="Ogura Y."/>
            <person name="Gotoh Y."/>
            <person name="Hayashi T."/>
        </authorList>
    </citation>
    <scope>NUCLEOTIDE SEQUENCE [LARGE SCALE GENOMIC DNA]</scope>
    <source>
        <strain evidence="4 5">JCM6362</strain>
    </source>
</reference>
<dbReference type="Gene3D" id="3.30.70.1230">
    <property type="entry name" value="Nucleotide cyclase"/>
    <property type="match status" value="1"/>
</dbReference>
<evidence type="ECO:0000256" key="2">
    <source>
        <dbReference type="SAM" id="MobiDB-lite"/>
    </source>
</evidence>
<dbReference type="OrthoDB" id="5494175at2"/>
<evidence type="ECO:0000313" key="5">
    <source>
        <dbReference type="Proteomes" id="UP000069654"/>
    </source>
</evidence>
<dbReference type="PANTHER" id="PTHR43081:SF19">
    <property type="entry name" value="PH-SENSITIVE ADENYLATE CYCLASE RV1264"/>
    <property type="match status" value="1"/>
</dbReference>
<dbReference type="CDD" id="cd07302">
    <property type="entry name" value="CHD"/>
    <property type="match status" value="1"/>
</dbReference>
<evidence type="ECO:0000313" key="4">
    <source>
        <dbReference type="EMBL" id="GAT17523.1"/>
    </source>
</evidence>
<dbReference type="InterPro" id="IPR001054">
    <property type="entry name" value="A/G_cyclase"/>
</dbReference>
<dbReference type="GO" id="GO:0006171">
    <property type="term" value="P:cAMP biosynthetic process"/>
    <property type="evidence" value="ECO:0007669"/>
    <property type="project" value="TreeGrafter"/>
</dbReference>
<feature type="region of interest" description="Disordered" evidence="2">
    <location>
        <begin position="295"/>
        <end position="315"/>
    </location>
</feature>